<dbReference type="STRING" id="1121322.SAMN02745136_00496"/>
<keyword evidence="3" id="KW-1185">Reference proteome</keyword>
<dbReference type="Proteomes" id="UP000184386">
    <property type="component" value="Unassembled WGS sequence"/>
</dbReference>
<dbReference type="RefSeq" id="WP_073272564.1">
    <property type="nucleotide sequence ID" value="NZ_FRAC01000006.1"/>
</dbReference>
<dbReference type="EMBL" id="FRAC01000006">
    <property type="protein sequence ID" value="SHJ59804.1"/>
    <property type="molecule type" value="Genomic_DNA"/>
</dbReference>
<feature type="transmembrane region" description="Helical" evidence="1">
    <location>
        <begin position="12"/>
        <end position="29"/>
    </location>
</feature>
<sequence length="131" mass="14244">MVTSNNTNIGPVGILIMIVIYIFGIYNSVNANELYLNCNDTVVYAEGTTAGNLGISNRTHKTVQAVIYREDTKIIIYKSAMLPKGGFVDSDKLGIDLEPGTYDCKVAFQGLNSSGSVVTLETKDMQITIQQ</sequence>
<evidence type="ECO:0000313" key="3">
    <source>
        <dbReference type="Proteomes" id="UP000184386"/>
    </source>
</evidence>
<dbReference type="OrthoDB" id="2046839at2"/>
<gene>
    <name evidence="2" type="ORF">SAMN02745136_00496</name>
</gene>
<accession>A0A1M6KLM3</accession>
<dbReference type="AlphaFoldDB" id="A0A1M6KLM3"/>
<protein>
    <submittedName>
        <fullName evidence="2">Uncharacterized protein</fullName>
    </submittedName>
</protein>
<organism evidence="2 3">
    <name type="scientific">Anaerocolumna jejuensis DSM 15929</name>
    <dbReference type="NCBI Taxonomy" id="1121322"/>
    <lineage>
        <taxon>Bacteria</taxon>
        <taxon>Bacillati</taxon>
        <taxon>Bacillota</taxon>
        <taxon>Clostridia</taxon>
        <taxon>Lachnospirales</taxon>
        <taxon>Lachnospiraceae</taxon>
        <taxon>Anaerocolumna</taxon>
    </lineage>
</organism>
<name>A0A1M6KLM3_9FIRM</name>
<evidence type="ECO:0000313" key="2">
    <source>
        <dbReference type="EMBL" id="SHJ59804.1"/>
    </source>
</evidence>
<keyword evidence="1" id="KW-1133">Transmembrane helix</keyword>
<keyword evidence="1" id="KW-0472">Membrane</keyword>
<proteinExistence type="predicted"/>
<reference evidence="2 3" key="1">
    <citation type="submission" date="2016-11" db="EMBL/GenBank/DDBJ databases">
        <authorList>
            <person name="Jaros S."/>
            <person name="Januszkiewicz K."/>
            <person name="Wedrychowicz H."/>
        </authorList>
    </citation>
    <scope>NUCLEOTIDE SEQUENCE [LARGE SCALE GENOMIC DNA]</scope>
    <source>
        <strain evidence="2 3">DSM 15929</strain>
    </source>
</reference>
<evidence type="ECO:0000256" key="1">
    <source>
        <dbReference type="SAM" id="Phobius"/>
    </source>
</evidence>
<keyword evidence="1" id="KW-0812">Transmembrane</keyword>